<evidence type="ECO:0000313" key="2">
    <source>
        <dbReference type="EMBL" id="CUV58730.1"/>
    </source>
</evidence>
<sequence length="55" mass="6271">MLYVAVCRMVFHQDVAESEYRNIRETHRKVLHLLLKPQPEGPARAAGGTRSRKPG</sequence>
<dbReference type="AlphaFoldDB" id="A0A0S4X4D2"/>
<protein>
    <submittedName>
        <fullName evidence="2">Transcription regulator protein, TetR family</fullName>
    </submittedName>
</protein>
<evidence type="ECO:0000256" key="1">
    <source>
        <dbReference type="SAM" id="MobiDB-lite"/>
    </source>
</evidence>
<name>A0A0S4X4D2_RALSL</name>
<organism evidence="2">
    <name type="scientific">Ralstonia solanacearum</name>
    <name type="common">Pseudomonas solanacearum</name>
    <dbReference type="NCBI Taxonomy" id="305"/>
    <lineage>
        <taxon>Bacteria</taxon>
        <taxon>Pseudomonadati</taxon>
        <taxon>Pseudomonadota</taxon>
        <taxon>Betaproteobacteria</taxon>
        <taxon>Burkholderiales</taxon>
        <taxon>Burkholderiaceae</taxon>
        <taxon>Ralstonia</taxon>
        <taxon>Ralstonia solanacearum species complex</taxon>
    </lineage>
</organism>
<feature type="region of interest" description="Disordered" evidence="1">
    <location>
        <begin position="36"/>
        <end position="55"/>
    </location>
</feature>
<dbReference type="EMBL" id="LN899820">
    <property type="protein sequence ID" value="CUV58730.1"/>
    <property type="molecule type" value="Genomic_DNA"/>
</dbReference>
<gene>
    <name evidence="2" type="ORF">RUN215_v1_3610001</name>
</gene>
<reference evidence="2" key="1">
    <citation type="submission" date="2015-10" db="EMBL/GenBank/DDBJ databases">
        <authorList>
            <person name="Gilbert D.G."/>
        </authorList>
    </citation>
    <scope>NUCLEOTIDE SEQUENCE</scope>
    <source>
        <strain evidence="2">Phyl III-seqv23</strain>
    </source>
</reference>
<accession>A0A0S4X4D2</accession>
<proteinExistence type="predicted"/>